<name>A0A7R9MPK1_9ACAR</name>
<dbReference type="GO" id="GO:0016405">
    <property type="term" value="F:CoA-ligase activity"/>
    <property type="evidence" value="ECO:0007669"/>
    <property type="project" value="TreeGrafter"/>
</dbReference>
<dbReference type="InterPro" id="IPR000873">
    <property type="entry name" value="AMP-dep_synth/lig_dom"/>
</dbReference>
<dbReference type="AlphaFoldDB" id="A0A7R9MPK1"/>
<comment type="subcellular location">
    <subcellularLocation>
        <location evidence="1">Peroxisome</location>
    </subcellularLocation>
</comment>
<dbReference type="Proteomes" id="UP000728032">
    <property type="component" value="Unassembled WGS sequence"/>
</dbReference>
<gene>
    <name evidence="6" type="ORF">ONB1V03_LOCUS20704</name>
</gene>
<dbReference type="EMBL" id="CAJPVJ010036470">
    <property type="protein sequence ID" value="CAG2181283.1"/>
    <property type="molecule type" value="Genomic_DNA"/>
</dbReference>
<keyword evidence="7" id="KW-1185">Reference proteome</keyword>
<dbReference type="OrthoDB" id="10253869at2759"/>
<sequence>MSSKPRILRSNIPMLDVQEPTVGEYIDAVTDEHLTIGALKRLSHSIAVALINRGITTTDRLVYSGENSIEHTVLRFVAMFLGLPICPLSPTFEAYEVEQEVTSMSATVAITSTQDLAKFKRVLQSANNTIKLVVIFNTTRDTHVNEQHVTYEQLVDEGRDQTLKTIPYFMVDPNVDPYLLIHTSGSTGRPNERGHFLDPGAGVSDHVVAMPYPMGHISGSSILPLQLCLGVKLIIYSDFTVDLLF</sequence>
<comment type="similarity">
    <text evidence="2">Belongs to the ATP-dependent AMP-binding enzyme family.</text>
</comment>
<accession>A0A7R9MPK1</accession>
<dbReference type="GO" id="GO:0005777">
    <property type="term" value="C:peroxisome"/>
    <property type="evidence" value="ECO:0007669"/>
    <property type="project" value="UniProtKB-SubCell"/>
</dbReference>
<dbReference type="PANTHER" id="PTHR24096">
    <property type="entry name" value="LONG-CHAIN-FATTY-ACID--COA LIGASE"/>
    <property type="match status" value="1"/>
</dbReference>
<keyword evidence="4" id="KW-0576">Peroxisome</keyword>
<evidence type="ECO:0000313" key="7">
    <source>
        <dbReference type="Proteomes" id="UP000728032"/>
    </source>
</evidence>
<keyword evidence="3" id="KW-0436">Ligase</keyword>
<feature type="domain" description="AMP-dependent synthetase/ligase" evidence="5">
    <location>
        <begin position="30"/>
        <end position="239"/>
    </location>
</feature>
<organism evidence="6">
    <name type="scientific">Oppiella nova</name>
    <dbReference type="NCBI Taxonomy" id="334625"/>
    <lineage>
        <taxon>Eukaryota</taxon>
        <taxon>Metazoa</taxon>
        <taxon>Ecdysozoa</taxon>
        <taxon>Arthropoda</taxon>
        <taxon>Chelicerata</taxon>
        <taxon>Arachnida</taxon>
        <taxon>Acari</taxon>
        <taxon>Acariformes</taxon>
        <taxon>Sarcoptiformes</taxon>
        <taxon>Oribatida</taxon>
        <taxon>Brachypylina</taxon>
        <taxon>Oppioidea</taxon>
        <taxon>Oppiidae</taxon>
        <taxon>Oppiella</taxon>
    </lineage>
</organism>
<dbReference type="SUPFAM" id="SSF56801">
    <property type="entry name" value="Acetyl-CoA synthetase-like"/>
    <property type="match status" value="1"/>
</dbReference>
<evidence type="ECO:0000256" key="1">
    <source>
        <dbReference type="ARBA" id="ARBA00004275"/>
    </source>
</evidence>
<protein>
    <recommendedName>
        <fullName evidence="5">AMP-dependent synthetase/ligase domain-containing protein</fullName>
    </recommendedName>
</protein>
<feature type="non-terminal residue" evidence="6">
    <location>
        <position position="1"/>
    </location>
</feature>
<evidence type="ECO:0000259" key="5">
    <source>
        <dbReference type="Pfam" id="PF00501"/>
    </source>
</evidence>
<evidence type="ECO:0000256" key="4">
    <source>
        <dbReference type="ARBA" id="ARBA00023140"/>
    </source>
</evidence>
<dbReference type="EMBL" id="OC951295">
    <property type="protein sequence ID" value="CAD7664146.1"/>
    <property type="molecule type" value="Genomic_DNA"/>
</dbReference>
<dbReference type="Pfam" id="PF00501">
    <property type="entry name" value="AMP-binding"/>
    <property type="match status" value="1"/>
</dbReference>
<dbReference type="Gene3D" id="3.40.50.12780">
    <property type="entry name" value="N-terminal domain of ligase-like"/>
    <property type="match status" value="1"/>
</dbReference>
<dbReference type="PANTHER" id="PTHR24096:SF149">
    <property type="entry name" value="AMP-BINDING DOMAIN-CONTAINING PROTEIN-RELATED"/>
    <property type="match status" value="1"/>
</dbReference>
<evidence type="ECO:0000313" key="6">
    <source>
        <dbReference type="EMBL" id="CAD7664146.1"/>
    </source>
</evidence>
<reference evidence="6" key="1">
    <citation type="submission" date="2020-11" db="EMBL/GenBank/DDBJ databases">
        <authorList>
            <person name="Tran Van P."/>
        </authorList>
    </citation>
    <scope>NUCLEOTIDE SEQUENCE</scope>
</reference>
<evidence type="ECO:0000256" key="3">
    <source>
        <dbReference type="ARBA" id="ARBA00022598"/>
    </source>
</evidence>
<evidence type="ECO:0000256" key="2">
    <source>
        <dbReference type="ARBA" id="ARBA00006432"/>
    </source>
</evidence>
<proteinExistence type="inferred from homology"/>
<dbReference type="InterPro" id="IPR042099">
    <property type="entry name" value="ANL_N_sf"/>
</dbReference>